<name>A0A256A9H3_9FLAO</name>
<dbReference type="InterPro" id="IPR036388">
    <property type="entry name" value="WH-like_DNA-bd_sf"/>
</dbReference>
<comment type="caution">
    <text evidence="2">The sequence shown here is derived from an EMBL/GenBank/DDBJ whole genome shotgun (WGS) entry which is preliminary data.</text>
</comment>
<dbReference type="EMBL" id="NOXX01000074">
    <property type="protein sequence ID" value="OYQ50366.1"/>
    <property type="molecule type" value="Genomic_DNA"/>
</dbReference>
<keyword evidence="3" id="KW-1185">Reference proteome</keyword>
<feature type="coiled-coil region" evidence="1">
    <location>
        <begin position="68"/>
        <end position="102"/>
    </location>
</feature>
<dbReference type="RefSeq" id="WP_094484907.1">
    <property type="nucleotide sequence ID" value="NZ_NOXX01000074.1"/>
</dbReference>
<dbReference type="GO" id="GO:0004803">
    <property type="term" value="F:transposase activity"/>
    <property type="evidence" value="ECO:0007669"/>
    <property type="project" value="InterPro"/>
</dbReference>
<dbReference type="Gene3D" id="1.10.10.10">
    <property type="entry name" value="Winged helix-like DNA-binding domain superfamily/Winged helix DNA-binding domain"/>
    <property type="match status" value="1"/>
</dbReference>
<dbReference type="InterPro" id="IPR009057">
    <property type="entry name" value="Homeodomain-like_sf"/>
</dbReference>
<reference evidence="2 3" key="1">
    <citation type="submission" date="2017-07" db="EMBL/GenBank/DDBJ databases">
        <title>Flavobacterium cyanobacteriorum sp. nov., isolated from cyanobacterial aggregates in a eutrophic lake.</title>
        <authorList>
            <person name="Cai H."/>
        </authorList>
    </citation>
    <scope>NUCLEOTIDE SEQUENCE [LARGE SCALE GENOMIC DNA]</scope>
    <source>
        <strain evidence="2 3">TH167</strain>
    </source>
</reference>
<dbReference type="SUPFAM" id="SSF46689">
    <property type="entry name" value="Homeodomain-like"/>
    <property type="match status" value="1"/>
</dbReference>
<evidence type="ECO:0000313" key="2">
    <source>
        <dbReference type="EMBL" id="OYQ50366.1"/>
    </source>
</evidence>
<dbReference type="GO" id="GO:0006313">
    <property type="term" value="P:DNA transposition"/>
    <property type="evidence" value="ECO:0007669"/>
    <property type="project" value="InterPro"/>
</dbReference>
<dbReference type="Proteomes" id="UP000216035">
    <property type="component" value="Unassembled WGS sequence"/>
</dbReference>
<evidence type="ECO:0000313" key="3">
    <source>
        <dbReference type="Proteomes" id="UP000216035"/>
    </source>
</evidence>
<dbReference type="Pfam" id="PF01527">
    <property type="entry name" value="HTH_Tnp_1"/>
    <property type="match status" value="1"/>
</dbReference>
<organism evidence="2 3">
    <name type="scientific">Flavobacterium aurantiibacter</name>
    <dbReference type="NCBI Taxonomy" id="2023067"/>
    <lineage>
        <taxon>Bacteria</taxon>
        <taxon>Pseudomonadati</taxon>
        <taxon>Bacteroidota</taxon>
        <taxon>Flavobacteriia</taxon>
        <taxon>Flavobacteriales</taxon>
        <taxon>Flavobacteriaceae</taxon>
        <taxon>Flavobacterium</taxon>
    </lineage>
</organism>
<accession>A0A256A9H3</accession>
<protein>
    <submittedName>
        <fullName evidence="2">Transposase</fullName>
    </submittedName>
</protein>
<gene>
    <name evidence="2" type="ORF">CHX27_00945</name>
</gene>
<dbReference type="AlphaFoldDB" id="A0A256A9H3"/>
<dbReference type="InterPro" id="IPR002514">
    <property type="entry name" value="Transposase_8"/>
</dbReference>
<dbReference type="OrthoDB" id="1452931at2"/>
<keyword evidence="1" id="KW-0175">Coiled coil</keyword>
<sequence>MKANLHQIRRFRRYSEDFKKELVSLFEQGKFSVCQLERLYGVSNVTIYNWIYKYSTFNEKGYRIIEMKNSSENKLKELEAKVRELERTVGQKQIKIEFLEKMVELAKTELDIDLKKNFNTPPSAGSERTKKN</sequence>
<proteinExistence type="predicted"/>
<dbReference type="GO" id="GO:0003677">
    <property type="term" value="F:DNA binding"/>
    <property type="evidence" value="ECO:0007669"/>
    <property type="project" value="InterPro"/>
</dbReference>
<evidence type="ECO:0000256" key="1">
    <source>
        <dbReference type="SAM" id="Coils"/>
    </source>
</evidence>